<evidence type="ECO:0000313" key="2">
    <source>
        <dbReference type="EMBL" id="KAA6366164.1"/>
    </source>
</evidence>
<reference evidence="2 3" key="1">
    <citation type="submission" date="2019-03" db="EMBL/GenBank/DDBJ databases">
        <title>Single cell metagenomics reveals metabolic interactions within the superorganism composed of flagellate Streblomastix strix and complex community of Bacteroidetes bacteria on its surface.</title>
        <authorList>
            <person name="Treitli S.C."/>
            <person name="Kolisko M."/>
            <person name="Husnik F."/>
            <person name="Keeling P."/>
            <person name="Hampl V."/>
        </authorList>
    </citation>
    <scope>NUCLEOTIDE SEQUENCE [LARGE SCALE GENOMIC DNA]</scope>
    <source>
        <strain evidence="2">ST1C</strain>
    </source>
</reference>
<accession>A0A5J4U7B7</accession>
<feature type="region of interest" description="Disordered" evidence="1">
    <location>
        <begin position="47"/>
        <end position="69"/>
    </location>
</feature>
<comment type="caution">
    <text evidence="2">The sequence shown here is derived from an EMBL/GenBank/DDBJ whole genome shotgun (WGS) entry which is preliminary data.</text>
</comment>
<dbReference type="EMBL" id="SNRW01019680">
    <property type="protein sequence ID" value="KAA6366164.1"/>
    <property type="molecule type" value="Genomic_DNA"/>
</dbReference>
<feature type="non-terminal residue" evidence="2">
    <location>
        <position position="69"/>
    </location>
</feature>
<dbReference type="AlphaFoldDB" id="A0A5J4U7B7"/>
<sequence>MLKKPLILEPSEQGHFVNLDTSQFTTTIPTTTAVEQPNAGDETGKYLQSQLQQTLQDIERQPTPRRTVS</sequence>
<organism evidence="2 3">
    <name type="scientific">Streblomastix strix</name>
    <dbReference type="NCBI Taxonomy" id="222440"/>
    <lineage>
        <taxon>Eukaryota</taxon>
        <taxon>Metamonada</taxon>
        <taxon>Preaxostyla</taxon>
        <taxon>Oxymonadida</taxon>
        <taxon>Streblomastigidae</taxon>
        <taxon>Streblomastix</taxon>
    </lineage>
</organism>
<evidence type="ECO:0000313" key="3">
    <source>
        <dbReference type="Proteomes" id="UP000324800"/>
    </source>
</evidence>
<gene>
    <name evidence="2" type="ORF">EZS28_038310</name>
</gene>
<dbReference type="Proteomes" id="UP000324800">
    <property type="component" value="Unassembled WGS sequence"/>
</dbReference>
<protein>
    <submittedName>
        <fullName evidence="2">Uncharacterized protein</fullName>
    </submittedName>
</protein>
<proteinExistence type="predicted"/>
<evidence type="ECO:0000256" key="1">
    <source>
        <dbReference type="SAM" id="MobiDB-lite"/>
    </source>
</evidence>
<feature type="compositionally biased region" description="Polar residues" evidence="1">
    <location>
        <begin position="47"/>
        <end position="56"/>
    </location>
</feature>
<name>A0A5J4U7B7_9EUKA</name>